<gene>
    <name evidence="9" type="ORF">ANE_LOCUS22796</name>
</gene>
<keyword evidence="5" id="KW-0611">Plant defense</keyword>
<dbReference type="Gene3D" id="3.40.50.10140">
    <property type="entry name" value="Toll/interleukin-1 receptor homology (TIR) domain"/>
    <property type="match status" value="1"/>
</dbReference>
<dbReference type="Gene3D" id="3.80.10.10">
    <property type="entry name" value="Ribonuclease Inhibitor"/>
    <property type="match status" value="2"/>
</dbReference>
<evidence type="ECO:0000256" key="7">
    <source>
        <dbReference type="ARBA" id="ARBA00047304"/>
    </source>
</evidence>
<dbReference type="GO" id="GO:0061809">
    <property type="term" value="F:NAD+ nucleosidase activity, cyclic ADP-ribose generating"/>
    <property type="evidence" value="ECO:0007669"/>
    <property type="project" value="UniProtKB-EC"/>
</dbReference>
<dbReference type="Pfam" id="PF20160">
    <property type="entry name" value="C-JID"/>
    <property type="match status" value="1"/>
</dbReference>
<dbReference type="Gene3D" id="1.10.8.430">
    <property type="entry name" value="Helical domain of apoptotic protease-activating factors"/>
    <property type="match status" value="1"/>
</dbReference>
<dbReference type="InterPro" id="IPR036390">
    <property type="entry name" value="WH_DNA-bd_sf"/>
</dbReference>
<accession>A0A565CFM1</accession>
<dbReference type="InterPro" id="IPR045344">
    <property type="entry name" value="C-JID"/>
</dbReference>
<dbReference type="SUPFAM" id="SSF52200">
    <property type="entry name" value="Toll/Interleukin receptor TIR domain"/>
    <property type="match status" value="1"/>
</dbReference>
<dbReference type="InterPro" id="IPR035897">
    <property type="entry name" value="Toll_tir_struct_dom_sf"/>
</dbReference>
<dbReference type="FunFam" id="3.80.10.10:FF:000386">
    <property type="entry name" value="Disease resistance protein RPS4"/>
    <property type="match status" value="1"/>
</dbReference>
<evidence type="ECO:0000313" key="10">
    <source>
        <dbReference type="Proteomes" id="UP000489600"/>
    </source>
</evidence>
<evidence type="ECO:0000256" key="2">
    <source>
        <dbReference type="ARBA" id="ARBA00022614"/>
    </source>
</evidence>
<protein>
    <recommendedName>
        <fullName evidence="1">ADP-ribosyl cyclase/cyclic ADP-ribose hydrolase</fullName>
        <ecNumber evidence="1">3.2.2.6</ecNumber>
    </recommendedName>
</protein>
<dbReference type="PANTHER" id="PTHR11017">
    <property type="entry name" value="LEUCINE-RICH REPEAT-CONTAINING PROTEIN"/>
    <property type="match status" value="1"/>
</dbReference>
<dbReference type="OrthoDB" id="1099686at2759"/>
<proteinExistence type="predicted"/>
<dbReference type="GO" id="GO:0007165">
    <property type="term" value="P:signal transduction"/>
    <property type="evidence" value="ECO:0007669"/>
    <property type="project" value="InterPro"/>
</dbReference>
<dbReference type="PANTHER" id="PTHR11017:SF589">
    <property type="entry name" value="ADP-RIBOSYL CYCLASE_CYCLIC ADP-RIBOSE HYDROLASE-RELATED"/>
    <property type="match status" value="1"/>
</dbReference>
<evidence type="ECO:0000256" key="6">
    <source>
        <dbReference type="ARBA" id="ARBA00023027"/>
    </source>
</evidence>
<keyword evidence="4" id="KW-0378">Hydrolase</keyword>
<dbReference type="SUPFAM" id="SSF52540">
    <property type="entry name" value="P-loop containing nucleoside triphosphate hydrolases"/>
    <property type="match status" value="1"/>
</dbReference>
<dbReference type="InterPro" id="IPR027417">
    <property type="entry name" value="P-loop_NTPase"/>
</dbReference>
<dbReference type="GO" id="GO:0043531">
    <property type="term" value="F:ADP binding"/>
    <property type="evidence" value="ECO:0007669"/>
    <property type="project" value="InterPro"/>
</dbReference>
<dbReference type="Pfam" id="PF01582">
    <property type="entry name" value="TIR"/>
    <property type="match status" value="1"/>
</dbReference>
<dbReference type="SMART" id="SM00255">
    <property type="entry name" value="TIR"/>
    <property type="match status" value="1"/>
</dbReference>
<dbReference type="Proteomes" id="UP000489600">
    <property type="component" value="Unassembled WGS sequence"/>
</dbReference>
<feature type="domain" description="TIR" evidence="8">
    <location>
        <begin position="14"/>
        <end position="177"/>
    </location>
</feature>
<keyword evidence="3" id="KW-0677">Repeat</keyword>
<dbReference type="InterPro" id="IPR000157">
    <property type="entry name" value="TIR_dom"/>
</dbReference>
<dbReference type="InterPro" id="IPR011713">
    <property type="entry name" value="Leu-rich_rpt_3"/>
</dbReference>
<dbReference type="InterPro" id="IPR058546">
    <property type="entry name" value="RPS4B/Roq1-like_LRR"/>
</dbReference>
<dbReference type="EMBL" id="CABITT030000007">
    <property type="protein sequence ID" value="VVB12352.1"/>
    <property type="molecule type" value="Genomic_DNA"/>
</dbReference>
<organism evidence="9 10">
    <name type="scientific">Arabis nemorensis</name>
    <dbReference type="NCBI Taxonomy" id="586526"/>
    <lineage>
        <taxon>Eukaryota</taxon>
        <taxon>Viridiplantae</taxon>
        <taxon>Streptophyta</taxon>
        <taxon>Embryophyta</taxon>
        <taxon>Tracheophyta</taxon>
        <taxon>Spermatophyta</taxon>
        <taxon>Magnoliopsida</taxon>
        <taxon>eudicotyledons</taxon>
        <taxon>Gunneridae</taxon>
        <taxon>Pentapetalae</taxon>
        <taxon>rosids</taxon>
        <taxon>malvids</taxon>
        <taxon>Brassicales</taxon>
        <taxon>Brassicaceae</taxon>
        <taxon>Arabideae</taxon>
        <taxon>Arabis</taxon>
    </lineage>
</organism>
<evidence type="ECO:0000256" key="5">
    <source>
        <dbReference type="ARBA" id="ARBA00022821"/>
    </source>
</evidence>
<keyword evidence="10" id="KW-1185">Reference proteome</keyword>
<dbReference type="AlphaFoldDB" id="A0A565CFM1"/>
<dbReference type="EC" id="3.2.2.6" evidence="1"/>
<dbReference type="InterPro" id="IPR002182">
    <property type="entry name" value="NB-ARC"/>
</dbReference>
<dbReference type="FunFam" id="3.40.50.300:FF:001862">
    <property type="entry name" value="Disease resistance protein RPS4"/>
    <property type="match status" value="1"/>
</dbReference>
<dbReference type="Pfam" id="PF23286">
    <property type="entry name" value="LRR_13"/>
    <property type="match status" value="1"/>
</dbReference>
<reference evidence="9" key="1">
    <citation type="submission" date="2019-07" db="EMBL/GenBank/DDBJ databases">
        <authorList>
            <person name="Dittberner H."/>
        </authorList>
    </citation>
    <scope>NUCLEOTIDE SEQUENCE [LARGE SCALE GENOMIC DNA]</scope>
</reference>
<dbReference type="PRINTS" id="PR00364">
    <property type="entry name" value="DISEASERSIST"/>
</dbReference>
<dbReference type="InterPro" id="IPR042197">
    <property type="entry name" value="Apaf_helical"/>
</dbReference>
<comment type="caution">
    <text evidence="9">The sequence shown here is derived from an EMBL/GenBank/DDBJ whole genome shotgun (WGS) entry which is preliminary data.</text>
</comment>
<keyword evidence="2" id="KW-0433">Leucine-rich repeat</keyword>
<keyword evidence="6" id="KW-0520">NAD</keyword>
<dbReference type="SUPFAM" id="SSF46785">
    <property type="entry name" value="Winged helix' DNA-binding domain"/>
    <property type="match status" value="1"/>
</dbReference>
<dbReference type="Pfam" id="PF00931">
    <property type="entry name" value="NB-ARC"/>
    <property type="match status" value="1"/>
</dbReference>
<dbReference type="InterPro" id="IPR032675">
    <property type="entry name" value="LRR_dom_sf"/>
</dbReference>
<sequence>MASSSTTLGVSVLSPHQVFISFRGGELRRNFVGFLTGALKQNGVNFFVDEHEKRVEDLEMLFKRIEGSTIALVIFSKRYSESEWCLDELVKINERVDEGQLVAIPIFYKLEASDVKELEQEFGTNFKVRAWKCEELRVIKWEKALVSISGKMGLKLDENGDEYSFIGSIIEKVKEVVHNLSSEESGSTQREDLDEPLFGIEQRLKQLEEKLEFEQDKTCIVGVVGMPGIGKTVLVKRIYDKWVQKFGSSICLAEVSKMLRIHGLDSLQKRLLEELLKDTHPNMEYAVDAHEFWKDELLKRKVFIVLDDVNGMRQIESLLGNGDWIKEGSKIVITTSDESLLRDLVDDFYEVRRLNDADSLKYFSYHVSDRKICALEGEFKKLSKRFLDYAKGNPLVLKALGVELCGKEEAYWEQRMETLAQISNKMIQDALRGRYDELSENQKDAFLDIACFFRSESLSYVRCLLDLRDSELTEAWGCVLTDRLLAKYSGGQVEMDDVLCTFGTELASQATFDNKGAKCRLWNHQDIIRVLENNSEMERVRGVFLDMSEIKEKMSFDTNTFSGMCNLRYLKIYNSDCPLGCNDDWLIEVPEELQFTLDEVRCLDWLRFPLEKLPSDFNAMNLVHLSLPYSSIRQIWEGVKDTPNLKWVDLSHSHELSDLSGLSNAHNLERLNLEGCTSLVKLPEDMENMKSLLFLNMRRCKRLRNLPKTNLSSLTILILSGCSKLQEFEVISENLEALYLDGTSLKGLPPAIGNLQRLALLNLKGCKMLEHLPDSLGKLIALEDLILSGCSKLQSFPMDTEDMKCLRILLVDGTRVKEIPTIFHFNGSLRRLCLSGNSTIIDLEDDIGQLYHLKWLDLKHCVNLRHLPTLPSKLQFLDAHGCRRLERVTYPLAIPLMTDQIHSTFIFTNCNSLEEVSKDGLVSGVLINTCFPGCDVPLWFHHQSGGSVLELKLQRHWYNNKISGIVLCAVVSLQDNQNQSNCFSVKCALEFKEEDGSCINIECNVGNWTEPGRIESDHVFIGYSSFSNIAKRLESKYSGKCIPTEATVEFHVTDGTSEVVKCGFSFIYAEPRNLPFRFRENQY</sequence>
<name>A0A565CFM1_9BRAS</name>
<evidence type="ECO:0000256" key="3">
    <source>
        <dbReference type="ARBA" id="ARBA00022737"/>
    </source>
</evidence>
<dbReference type="GO" id="GO:0006952">
    <property type="term" value="P:defense response"/>
    <property type="evidence" value="ECO:0007669"/>
    <property type="project" value="UniProtKB-KW"/>
</dbReference>
<evidence type="ECO:0000313" key="9">
    <source>
        <dbReference type="EMBL" id="VVB12352.1"/>
    </source>
</evidence>
<dbReference type="Gene3D" id="3.40.50.300">
    <property type="entry name" value="P-loop containing nucleotide triphosphate hydrolases"/>
    <property type="match status" value="1"/>
</dbReference>
<dbReference type="PROSITE" id="PS50104">
    <property type="entry name" value="TIR"/>
    <property type="match status" value="1"/>
</dbReference>
<dbReference type="FunFam" id="3.40.50.10140:FF:000007">
    <property type="entry name" value="Disease resistance protein (TIR-NBS-LRR class)"/>
    <property type="match status" value="1"/>
</dbReference>
<evidence type="ECO:0000259" key="8">
    <source>
        <dbReference type="PROSITE" id="PS50104"/>
    </source>
</evidence>
<dbReference type="InterPro" id="IPR044974">
    <property type="entry name" value="Disease_R_plants"/>
</dbReference>
<evidence type="ECO:0000256" key="4">
    <source>
        <dbReference type="ARBA" id="ARBA00022801"/>
    </source>
</evidence>
<dbReference type="SUPFAM" id="SSF52058">
    <property type="entry name" value="L domain-like"/>
    <property type="match status" value="1"/>
</dbReference>
<comment type="catalytic activity">
    <reaction evidence="7">
        <text>NAD(+) + H2O = ADP-D-ribose + nicotinamide + H(+)</text>
        <dbReference type="Rhea" id="RHEA:16301"/>
        <dbReference type="ChEBI" id="CHEBI:15377"/>
        <dbReference type="ChEBI" id="CHEBI:15378"/>
        <dbReference type="ChEBI" id="CHEBI:17154"/>
        <dbReference type="ChEBI" id="CHEBI:57540"/>
        <dbReference type="ChEBI" id="CHEBI:57967"/>
        <dbReference type="EC" id="3.2.2.6"/>
    </reaction>
    <physiologicalReaction direction="left-to-right" evidence="7">
        <dbReference type="Rhea" id="RHEA:16302"/>
    </physiologicalReaction>
</comment>
<dbReference type="Pfam" id="PF07725">
    <property type="entry name" value="LRR_3"/>
    <property type="match status" value="1"/>
</dbReference>
<dbReference type="GO" id="GO:0051707">
    <property type="term" value="P:response to other organism"/>
    <property type="evidence" value="ECO:0007669"/>
    <property type="project" value="UniProtKB-ARBA"/>
</dbReference>
<evidence type="ECO:0000256" key="1">
    <source>
        <dbReference type="ARBA" id="ARBA00011982"/>
    </source>
</evidence>